<gene>
    <name evidence="1" type="ORF">CLUMA_CG007277</name>
</gene>
<dbReference type="Proteomes" id="UP000183832">
    <property type="component" value="Unassembled WGS sequence"/>
</dbReference>
<protein>
    <submittedName>
        <fullName evidence="1">CLUMA_CG007277, isoform A</fullName>
    </submittedName>
</protein>
<proteinExistence type="predicted"/>
<keyword evidence="2" id="KW-1185">Reference proteome</keyword>
<accession>A0A1J1I0E9</accession>
<evidence type="ECO:0000313" key="1">
    <source>
        <dbReference type="EMBL" id="CRK93749.1"/>
    </source>
</evidence>
<evidence type="ECO:0000313" key="2">
    <source>
        <dbReference type="Proteomes" id="UP000183832"/>
    </source>
</evidence>
<name>A0A1J1I0E9_9DIPT</name>
<dbReference type="EMBL" id="CVRI01000038">
    <property type="protein sequence ID" value="CRK93749.1"/>
    <property type="molecule type" value="Genomic_DNA"/>
</dbReference>
<reference evidence="1 2" key="1">
    <citation type="submission" date="2015-04" db="EMBL/GenBank/DDBJ databases">
        <authorList>
            <person name="Syromyatnikov M.Y."/>
            <person name="Popov V.N."/>
        </authorList>
    </citation>
    <scope>NUCLEOTIDE SEQUENCE [LARGE SCALE GENOMIC DNA]</scope>
</reference>
<organism evidence="1 2">
    <name type="scientific">Clunio marinus</name>
    <dbReference type="NCBI Taxonomy" id="568069"/>
    <lineage>
        <taxon>Eukaryota</taxon>
        <taxon>Metazoa</taxon>
        <taxon>Ecdysozoa</taxon>
        <taxon>Arthropoda</taxon>
        <taxon>Hexapoda</taxon>
        <taxon>Insecta</taxon>
        <taxon>Pterygota</taxon>
        <taxon>Neoptera</taxon>
        <taxon>Endopterygota</taxon>
        <taxon>Diptera</taxon>
        <taxon>Nematocera</taxon>
        <taxon>Chironomoidea</taxon>
        <taxon>Chironomidae</taxon>
        <taxon>Clunio</taxon>
    </lineage>
</organism>
<dbReference type="AlphaFoldDB" id="A0A1J1I0E9"/>
<sequence>MYLRNRTQTKFQHLAHYSLHITFCLIDTSIKDRRESNENPSDDKFSSLFVYFVRKGDFIDFLKIIIKNSYFSSLSFPMDDPDLQRNNSLSAVIQRCVMKRCRNEGGLDTLYAHYV</sequence>